<accession>A0A9P4M899</accession>
<dbReference type="InterPro" id="IPR029058">
    <property type="entry name" value="AB_hydrolase_fold"/>
</dbReference>
<evidence type="ECO:0000256" key="1">
    <source>
        <dbReference type="ARBA" id="ARBA00004173"/>
    </source>
</evidence>
<dbReference type="PANTHER" id="PTHR48182:SF2">
    <property type="entry name" value="PROTEIN SERAC1"/>
    <property type="match status" value="1"/>
</dbReference>
<keyword evidence="7" id="KW-0472">Membrane</keyword>
<gene>
    <name evidence="9" type="ORF">NA57DRAFT_65198</name>
</gene>
<evidence type="ECO:0000313" key="10">
    <source>
        <dbReference type="Proteomes" id="UP000799772"/>
    </source>
</evidence>
<dbReference type="InterPro" id="IPR007751">
    <property type="entry name" value="DUF676_lipase-like"/>
</dbReference>
<dbReference type="InterPro" id="IPR052374">
    <property type="entry name" value="SERAC1"/>
</dbReference>
<proteinExistence type="inferred from homology"/>
<comment type="subcellular location">
    <subcellularLocation>
        <location evidence="2">Endoplasmic reticulum</location>
    </subcellularLocation>
    <subcellularLocation>
        <location evidence="3">Membrane</location>
    </subcellularLocation>
    <subcellularLocation>
        <location evidence="1">Mitochondrion</location>
    </subcellularLocation>
</comment>
<name>A0A9P4M899_9PEZI</name>
<organism evidence="9 10">
    <name type="scientific">Rhizodiscina lignyota</name>
    <dbReference type="NCBI Taxonomy" id="1504668"/>
    <lineage>
        <taxon>Eukaryota</taxon>
        <taxon>Fungi</taxon>
        <taxon>Dikarya</taxon>
        <taxon>Ascomycota</taxon>
        <taxon>Pezizomycotina</taxon>
        <taxon>Dothideomycetes</taxon>
        <taxon>Pleosporomycetidae</taxon>
        <taxon>Aulographales</taxon>
        <taxon>Rhizodiscinaceae</taxon>
        <taxon>Rhizodiscina</taxon>
    </lineage>
</organism>
<dbReference type="SUPFAM" id="SSF53474">
    <property type="entry name" value="alpha/beta-Hydrolases"/>
    <property type="match status" value="1"/>
</dbReference>
<keyword evidence="10" id="KW-1185">Reference proteome</keyword>
<keyword evidence="5" id="KW-0256">Endoplasmic reticulum</keyword>
<dbReference type="Gene3D" id="3.40.50.1820">
    <property type="entry name" value="alpha/beta hydrolase"/>
    <property type="match status" value="1"/>
</dbReference>
<dbReference type="AlphaFoldDB" id="A0A9P4M899"/>
<dbReference type="Pfam" id="PF05057">
    <property type="entry name" value="DUF676"/>
    <property type="match status" value="1"/>
</dbReference>
<evidence type="ECO:0000256" key="5">
    <source>
        <dbReference type="ARBA" id="ARBA00022824"/>
    </source>
</evidence>
<comment type="similarity">
    <text evidence="4">Belongs to the putative lipase ROG1 family.</text>
</comment>
<evidence type="ECO:0000256" key="4">
    <source>
        <dbReference type="ARBA" id="ARBA00007920"/>
    </source>
</evidence>
<keyword evidence="6" id="KW-0496">Mitochondrion</keyword>
<dbReference type="OrthoDB" id="5086500at2759"/>
<sequence length="327" mass="37391">MAPSDDSIFGIREVYRPADSNPDVDIVAVHGLTGEALKTWTSKKNDVCWLHHPDFLPRYITNARVLVWGYNASISSFKGRMPSSDRIHHHAQTLVAQLCADRRLERRQDKPIIFLCHSLGGIIVKRALAYSSSRQSARLENLHSIFTCTYGILFFGTPHRGTSKAQQLAMLQKIASAAVPKLVGQFDSNLVKALESESETLQNITDHFIPLMKHFSIFFFWEQRKTELGYKKDYVVEKESAAPDFDDTERSGLDADHAGMCQFEDHTSQNFRLVIAALDKYCEEAPEIIGKRWQNSTQALGEQRRREAMDKLRQIQDLQVYDEWRSD</sequence>
<evidence type="ECO:0000256" key="7">
    <source>
        <dbReference type="ARBA" id="ARBA00023136"/>
    </source>
</evidence>
<evidence type="ECO:0000259" key="8">
    <source>
        <dbReference type="Pfam" id="PF05057"/>
    </source>
</evidence>
<dbReference type="Proteomes" id="UP000799772">
    <property type="component" value="Unassembled WGS sequence"/>
</dbReference>
<dbReference type="GO" id="GO:0005783">
    <property type="term" value="C:endoplasmic reticulum"/>
    <property type="evidence" value="ECO:0007669"/>
    <property type="project" value="UniProtKB-SubCell"/>
</dbReference>
<dbReference type="PANTHER" id="PTHR48182">
    <property type="entry name" value="PROTEIN SERAC1"/>
    <property type="match status" value="1"/>
</dbReference>
<evidence type="ECO:0000256" key="3">
    <source>
        <dbReference type="ARBA" id="ARBA00004370"/>
    </source>
</evidence>
<comment type="caution">
    <text evidence="9">The sequence shown here is derived from an EMBL/GenBank/DDBJ whole genome shotgun (WGS) entry which is preliminary data.</text>
</comment>
<dbReference type="GO" id="GO:0005739">
    <property type="term" value="C:mitochondrion"/>
    <property type="evidence" value="ECO:0007669"/>
    <property type="project" value="UniProtKB-SubCell"/>
</dbReference>
<protein>
    <recommendedName>
        <fullName evidence="8">DUF676 domain-containing protein</fullName>
    </recommendedName>
</protein>
<evidence type="ECO:0000256" key="2">
    <source>
        <dbReference type="ARBA" id="ARBA00004240"/>
    </source>
</evidence>
<evidence type="ECO:0000313" key="9">
    <source>
        <dbReference type="EMBL" id="KAF2100840.1"/>
    </source>
</evidence>
<evidence type="ECO:0000256" key="6">
    <source>
        <dbReference type="ARBA" id="ARBA00023128"/>
    </source>
</evidence>
<dbReference type="EMBL" id="ML978124">
    <property type="protein sequence ID" value="KAF2100840.1"/>
    <property type="molecule type" value="Genomic_DNA"/>
</dbReference>
<reference evidence="9" key="1">
    <citation type="journal article" date="2020" name="Stud. Mycol.">
        <title>101 Dothideomycetes genomes: a test case for predicting lifestyles and emergence of pathogens.</title>
        <authorList>
            <person name="Haridas S."/>
            <person name="Albert R."/>
            <person name="Binder M."/>
            <person name="Bloem J."/>
            <person name="Labutti K."/>
            <person name="Salamov A."/>
            <person name="Andreopoulos B."/>
            <person name="Baker S."/>
            <person name="Barry K."/>
            <person name="Bills G."/>
            <person name="Bluhm B."/>
            <person name="Cannon C."/>
            <person name="Castanera R."/>
            <person name="Culley D."/>
            <person name="Daum C."/>
            <person name="Ezra D."/>
            <person name="Gonzalez J."/>
            <person name="Henrissat B."/>
            <person name="Kuo A."/>
            <person name="Liang C."/>
            <person name="Lipzen A."/>
            <person name="Lutzoni F."/>
            <person name="Magnuson J."/>
            <person name="Mondo S."/>
            <person name="Nolan M."/>
            <person name="Ohm R."/>
            <person name="Pangilinan J."/>
            <person name="Park H.-J."/>
            <person name="Ramirez L."/>
            <person name="Alfaro M."/>
            <person name="Sun H."/>
            <person name="Tritt A."/>
            <person name="Yoshinaga Y."/>
            <person name="Zwiers L.-H."/>
            <person name="Turgeon B."/>
            <person name="Goodwin S."/>
            <person name="Spatafora J."/>
            <person name="Crous P."/>
            <person name="Grigoriev I."/>
        </authorList>
    </citation>
    <scope>NUCLEOTIDE SEQUENCE</scope>
    <source>
        <strain evidence="9">CBS 133067</strain>
    </source>
</reference>
<feature type="domain" description="DUF676" evidence="8">
    <location>
        <begin position="83"/>
        <end position="191"/>
    </location>
</feature>
<dbReference type="GO" id="GO:0016020">
    <property type="term" value="C:membrane"/>
    <property type="evidence" value="ECO:0007669"/>
    <property type="project" value="UniProtKB-SubCell"/>
</dbReference>